<evidence type="ECO:0000313" key="2">
    <source>
        <dbReference type="EMBL" id="CAJ0947946.1"/>
    </source>
</evidence>
<evidence type="ECO:0000256" key="1">
    <source>
        <dbReference type="SAM" id="Phobius"/>
    </source>
</evidence>
<organism evidence="2 3">
    <name type="scientific">Ranitomeya imitator</name>
    <name type="common">mimic poison frog</name>
    <dbReference type="NCBI Taxonomy" id="111125"/>
    <lineage>
        <taxon>Eukaryota</taxon>
        <taxon>Metazoa</taxon>
        <taxon>Chordata</taxon>
        <taxon>Craniata</taxon>
        <taxon>Vertebrata</taxon>
        <taxon>Euteleostomi</taxon>
        <taxon>Amphibia</taxon>
        <taxon>Batrachia</taxon>
        <taxon>Anura</taxon>
        <taxon>Neobatrachia</taxon>
        <taxon>Hyloidea</taxon>
        <taxon>Dendrobatidae</taxon>
        <taxon>Dendrobatinae</taxon>
        <taxon>Ranitomeya</taxon>
    </lineage>
</organism>
<proteinExistence type="predicted"/>
<gene>
    <name evidence="2" type="ORF">RIMI_LOCUS11895798</name>
</gene>
<keyword evidence="1" id="KW-0472">Membrane</keyword>
<feature type="transmembrane region" description="Helical" evidence="1">
    <location>
        <begin position="86"/>
        <end position="111"/>
    </location>
</feature>
<name>A0ABN9LWW5_9NEOB</name>
<accession>A0ABN9LWW5</accession>
<evidence type="ECO:0000313" key="3">
    <source>
        <dbReference type="Proteomes" id="UP001176940"/>
    </source>
</evidence>
<dbReference type="InterPro" id="IPR036388">
    <property type="entry name" value="WH-like_DNA-bd_sf"/>
</dbReference>
<dbReference type="Gene3D" id="1.10.10.10">
    <property type="entry name" value="Winged helix-like DNA-binding domain superfamily/Winged helix DNA-binding domain"/>
    <property type="match status" value="1"/>
</dbReference>
<feature type="transmembrane region" description="Helical" evidence="1">
    <location>
        <begin position="47"/>
        <end position="66"/>
    </location>
</feature>
<keyword evidence="1" id="KW-1133">Transmembrane helix</keyword>
<dbReference type="Proteomes" id="UP001176940">
    <property type="component" value="Unassembled WGS sequence"/>
</dbReference>
<reference evidence="2" key="1">
    <citation type="submission" date="2023-07" db="EMBL/GenBank/DDBJ databases">
        <authorList>
            <person name="Stuckert A."/>
        </authorList>
    </citation>
    <scope>NUCLEOTIDE SEQUENCE</scope>
</reference>
<sequence length="166" mass="18642">MVKTKELLKDTRNKIVALHQAGKTESAIGKLHASFQDQLVTKEGNELYHCVIFTWLLVTITAFTHQQTGMCITDGISQPAYFCMRLSFLSLTLGAYAGCAAVCGCFCMCRFDDVEKKKMLKSCVLCGRRIVKTRMRKASHIAARPAYLMLKIGFTDQQPTIQQRIP</sequence>
<keyword evidence="1" id="KW-0812">Transmembrane</keyword>
<dbReference type="EMBL" id="CAUEEQ010027523">
    <property type="protein sequence ID" value="CAJ0947946.1"/>
    <property type="molecule type" value="Genomic_DNA"/>
</dbReference>
<protein>
    <submittedName>
        <fullName evidence="2">Uncharacterized protein</fullName>
    </submittedName>
</protein>
<comment type="caution">
    <text evidence="2">The sequence shown here is derived from an EMBL/GenBank/DDBJ whole genome shotgun (WGS) entry which is preliminary data.</text>
</comment>
<keyword evidence="3" id="KW-1185">Reference proteome</keyword>